<sequence>MDDANDVAPFALLETTQPRPPTTAFGDEPAVLDATADASDAAEPCAEPTAGTPAPWTIRESVHLSARLVELKRRLRSRSLPTTDDVPPIPALALHPVGPSPSAARSLMANEAQQHVKAWCAVSAAHAGYDAMRRHSLEVLRDVTIRFIETMGANLVHETEKCARALDGAHSSTAMAKACALAAGRVMQQVNCPPTALRAHLVETIQYGSHLRQANDAVRKHLLRDPSSTTAGSEPLYEALSGILDGVRAGTAEFAPLPRAGLAMPTLHALPTKTNTSSACSMKRPASATAPRPMKKQQSLAPANVLRSECIAAIATGSSTLTISDLDVTDLGDFFATDQLPLEPFLPSPSPLL</sequence>
<dbReference type="EMBL" id="JH767218">
    <property type="protein sequence ID" value="EQC26940.1"/>
    <property type="molecule type" value="Genomic_DNA"/>
</dbReference>
<proteinExistence type="predicted"/>
<evidence type="ECO:0000256" key="1">
    <source>
        <dbReference type="SAM" id="MobiDB-lite"/>
    </source>
</evidence>
<dbReference type="VEuPathDB" id="FungiDB:SDRG_15272"/>
<name>T0Q0S5_SAPDV</name>
<dbReference type="Proteomes" id="UP000030762">
    <property type="component" value="Unassembled WGS sequence"/>
</dbReference>
<evidence type="ECO:0000313" key="2">
    <source>
        <dbReference type="EMBL" id="EQC26940.1"/>
    </source>
</evidence>
<dbReference type="GeneID" id="19955999"/>
<evidence type="ECO:0000313" key="3">
    <source>
        <dbReference type="Proteomes" id="UP000030762"/>
    </source>
</evidence>
<dbReference type="OrthoDB" id="10382335at2759"/>
<organism evidence="2 3">
    <name type="scientific">Saprolegnia diclina (strain VS20)</name>
    <dbReference type="NCBI Taxonomy" id="1156394"/>
    <lineage>
        <taxon>Eukaryota</taxon>
        <taxon>Sar</taxon>
        <taxon>Stramenopiles</taxon>
        <taxon>Oomycota</taxon>
        <taxon>Saprolegniomycetes</taxon>
        <taxon>Saprolegniales</taxon>
        <taxon>Saprolegniaceae</taxon>
        <taxon>Saprolegnia</taxon>
    </lineage>
</organism>
<feature type="region of interest" description="Disordered" evidence="1">
    <location>
        <begin position="1"/>
        <end position="27"/>
    </location>
</feature>
<gene>
    <name evidence="2" type="ORF">SDRG_15272</name>
</gene>
<keyword evidence="3" id="KW-1185">Reference proteome</keyword>
<dbReference type="AlphaFoldDB" id="T0Q0S5"/>
<reference evidence="2 3" key="1">
    <citation type="submission" date="2012-04" db="EMBL/GenBank/DDBJ databases">
        <title>The Genome Sequence of Saprolegnia declina VS20.</title>
        <authorList>
            <consortium name="The Broad Institute Genome Sequencing Platform"/>
            <person name="Russ C."/>
            <person name="Nusbaum C."/>
            <person name="Tyler B."/>
            <person name="van West P."/>
            <person name="Dieguez-Uribeondo J."/>
            <person name="de Bruijn I."/>
            <person name="Tripathy S."/>
            <person name="Jiang R."/>
            <person name="Young S.K."/>
            <person name="Zeng Q."/>
            <person name="Gargeya S."/>
            <person name="Fitzgerald M."/>
            <person name="Haas B."/>
            <person name="Abouelleil A."/>
            <person name="Alvarado L."/>
            <person name="Arachchi H.M."/>
            <person name="Berlin A."/>
            <person name="Chapman S.B."/>
            <person name="Goldberg J."/>
            <person name="Griggs A."/>
            <person name="Gujja S."/>
            <person name="Hansen M."/>
            <person name="Howarth C."/>
            <person name="Imamovic A."/>
            <person name="Larimer J."/>
            <person name="McCowen C."/>
            <person name="Montmayeur A."/>
            <person name="Murphy C."/>
            <person name="Neiman D."/>
            <person name="Pearson M."/>
            <person name="Priest M."/>
            <person name="Roberts A."/>
            <person name="Saif S."/>
            <person name="Shea T."/>
            <person name="Sisk P."/>
            <person name="Sykes S."/>
            <person name="Wortman J."/>
            <person name="Nusbaum C."/>
            <person name="Birren B."/>
        </authorList>
    </citation>
    <scope>NUCLEOTIDE SEQUENCE [LARGE SCALE GENOMIC DNA]</scope>
    <source>
        <strain evidence="2 3">VS20</strain>
    </source>
</reference>
<protein>
    <submittedName>
        <fullName evidence="2">Uncharacterized protein</fullName>
    </submittedName>
</protein>
<dbReference type="OMA" id="VEAWCAV"/>
<accession>T0Q0S5</accession>
<dbReference type="InParanoid" id="T0Q0S5"/>
<feature type="region of interest" description="Disordered" evidence="1">
    <location>
        <begin position="273"/>
        <end position="301"/>
    </location>
</feature>
<dbReference type="RefSeq" id="XP_008619661.1">
    <property type="nucleotide sequence ID" value="XM_008621439.1"/>
</dbReference>